<dbReference type="AlphaFoldDB" id="A0AA86M0V6"/>
<dbReference type="InterPro" id="IPR049503">
    <property type="entry name" value="AbiJ_NTD4"/>
</dbReference>
<dbReference type="Proteomes" id="UP000253834">
    <property type="component" value="Chromosome"/>
</dbReference>
<gene>
    <name evidence="2" type="ORF">CIB87_21380</name>
</gene>
<dbReference type="EMBL" id="CP022674">
    <property type="protein sequence ID" value="AXI31468.1"/>
    <property type="molecule type" value="Genomic_DNA"/>
</dbReference>
<evidence type="ECO:0000313" key="2">
    <source>
        <dbReference type="EMBL" id="AXI31468.1"/>
    </source>
</evidence>
<feature type="domain" description="HEPN AbiJ-N-terminal" evidence="1">
    <location>
        <begin position="5"/>
        <end position="165"/>
    </location>
</feature>
<name>A0AA86M0V6_PRIMG</name>
<sequence length="303" mass="35483">MKKFFSERERGKRELTSESISISLYNGIIGVYQKYTKNFSAEFPLYCSDGDAICGTNMQLLNASILSHIPDMATPVKLKYVPDFATDDEIDDNEKYALLDFIEYCHSHLIDVVEDDNYYHSWYQHYHLVFPKTEAVKEKFRNEINRIFERNGVVFYLEQDGEIKRHLPSAMNNLLQNIIVNSPDEKLNELVNTAIDLIHKPKIESRTFALEKLWDAFERIKTFYIPEEKKQSVNLLIENVSAHTDGFNELLQAEFNALTKIGNDYQIRHFEANRIEIKSMKHVDYLFYRMIALIDLSISEINV</sequence>
<reference evidence="2 3" key="1">
    <citation type="submission" date="2017-07" db="EMBL/GenBank/DDBJ databases">
        <title>Isolation and development of strain Bacillus megaterium SR7 for enhanced growth and metabolite production under supercritical carbon dioxide.</title>
        <authorList>
            <person name="Freedman A.J.E."/>
            <person name="Peet K.C."/>
            <person name="Boock J.T."/>
            <person name="Penn K."/>
            <person name="Prather K.L.J."/>
            <person name="Thompson J.R."/>
        </authorList>
    </citation>
    <scope>NUCLEOTIDE SEQUENCE [LARGE SCALE GENOMIC DNA]</scope>
    <source>
        <strain evidence="2 3">SR7</strain>
    </source>
</reference>
<protein>
    <recommendedName>
        <fullName evidence="1">HEPN AbiJ-N-terminal domain-containing protein</fullName>
    </recommendedName>
</protein>
<dbReference type="RefSeq" id="WP_114896798.1">
    <property type="nucleotide sequence ID" value="NZ_CP022674.1"/>
</dbReference>
<proteinExistence type="predicted"/>
<evidence type="ECO:0000313" key="3">
    <source>
        <dbReference type="Proteomes" id="UP000253834"/>
    </source>
</evidence>
<dbReference type="Pfam" id="PF18863">
    <property type="entry name" value="AbiJ_NTD4"/>
    <property type="match status" value="1"/>
</dbReference>
<accession>A0AA86M0V6</accession>
<organism evidence="2 3">
    <name type="scientific">Priestia megaterium</name>
    <name type="common">Bacillus megaterium</name>
    <dbReference type="NCBI Taxonomy" id="1404"/>
    <lineage>
        <taxon>Bacteria</taxon>
        <taxon>Bacillati</taxon>
        <taxon>Bacillota</taxon>
        <taxon>Bacilli</taxon>
        <taxon>Bacillales</taxon>
        <taxon>Bacillaceae</taxon>
        <taxon>Priestia</taxon>
    </lineage>
</organism>
<evidence type="ECO:0000259" key="1">
    <source>
        <dbReference type="Pfam" id="PF18863"/>
    </source>
</evidence>